<evidence type="ECO:0000313" key="2">
    <source>
        <dbReference type="Proteomes" id="UP000243579"/>
    </source>
</evidence>
<comment type="caution">
    <text evidence="1">The sequence shown here is derived from an EMBL/GenBank/DDBJ whole genome shotgun (WGS) entry which is preliminary data.</text>
</comment>
<sequence>MAFQDAWVVDKTMFEYVSQGGCSCCGLTTAMMNFAALADLCSDWETDDEERESFSPWPTFIHEDVQTQRALIRLRLKAHMPAYTTFWADYGDAFSQWWDAQAPTTKYRLFQLQDADVKSYVHTHGDVHGPYSIVLATVTEQIKQFDQTGYSDGRVPAELAFERHLRFEKGAFTLDAAYLASTDPTSNFCALVQHLGGPRLLPSHSFRSDRRVVRIVLARIFADSVIRKFKLAVAAE</sequence>
<name>A0A1V9YNR0_ACHHY</name>
<proteinExistence type="predicted"/>
<reference evidence="1 2" key="1">
    <citation type="journal article" date="2014" name="Genome Biol. Evol.">
        <title>The secreted proteins of Achlya hypogyna and Thraustotheca clavata identify the ancestral oomycete secretome and reveal gene acquisitions by horizontal gene transfer.</title>
        <authorList>
            <person name="Misner I."/>
            <person name="Blouin N."/>
            <person name="Leonard G."/>
            <person name="Richards T.A."/>
            <person name="Lane C.E."/>
        </authorList>
    </citation>
    <scope>NUCLEOTIDE SEQUENCE [LARGE SCALE GENOMIC DNA]</scope>
    <source>
        <strain evidence="1 2">ATCC 48635</strain>
    </source>
</reference>
<evidence type="ECO:0000313" key="1">
    <source>
        <dbReference type="EMBL" id="OQR87353.1"/>
    </source>
</evidence>
<dbReference type="Proteomes" id="UP000243579">
    <property type="component" value="Unassembled WGS sequence"/>
</dbReference>
<accession>A0A1V9YNR0</accession>
<keyword evidence="2" id="KW-1185">Reference proteome</keyword>
<protein>
    <submittedName>
        <fullName evidence="1">Uncharacterized protein</fullName>
    </submittedName>
</protein>
<gene>
    <name evidence="1" type="ORF">ACHHYP_09086</name>
</gene>
<organism evidence="1 2">
    <name type="scientific">Achlya hypogyna</name>
    <name type="common">Oomycete</name>
    <name type="synonym">Protoachlya hypogyna</name>
    <dbReference type="NCBI Taxonomy" id="1202772"/>
    <lineage>
        <taxon>Eukaryota</taxon>
        <taxon>Sar</taxon>
        <taxon>Stramenopiles</taxon>
        <taxon>Oomycota</taxon>
        <taxon>Saprolegniomycetes</taxon>
        <taxon>Saprolegniales</taxon>
        <taxon>Achlyaceae</taxon>
        <taxon>Achlya</taxon>
    </lineage>
</organism>
<dbReference type="OrthoDB" id="191609at2759"/>
<dbReference type="EMBL" id="JNBR01001449">
    <property type="protein sequence ID" value="OQR87353.1"/>
    <property type="molecule type" value="Genomic_DNA"/>
</dbReference>
<dbReference type="AlphaFoldDB" id="A0A1V9YNR0"/>